<sequence length="122" mass="13527">MKKYGPVSLAVYLGFSVIDLSLTMTAIHLCGSEKVLRLEHYVKTEAAKLFGRSPPPPLSDSQLHQEPSWTSIFVLAYGIHKTILLPVRLSLTMATTPAIARRLVRYGWIKPIPKSKPPTSSL</sequence>
<dbReference type="Proteomes" id="UP000242146">
    <property type="component" value="Unassembled WGS sequence"/>
</dbReference>
<dbReference type="PANTHER" id="PTHR21377:SF0">
    <property type="entry name" value="PROTEIN FAM210B, MITOCHONDRIAL"/>
    <property type="match status" value="1"/>
</dbReference>
<dbReference type="InterPro" id="IPR045866">
    <property type="entry name" value="FAM210A/B-like"/>
</dbReference>
<dbReference type="Pfam" id="PF06916">
    <property type="entry name" value="FAM210A-B_dom"/>
    <property type="match status" value="1"/>
</dbReference>
<protein>
    <recommendedName>
        <fullName evidence="2">DUF1279 domain-containing protein</fullName>
    </recommendedName>
</protein>
<evidence type="ECO:0000256" key="1">
    <source>
        <dbReference type="SAM" id="Phobius"/>
    </source>
</evidence>
<keyword evidence="1" id="KW-1133">Transmembrane helix</keyword>
<feature type="transmembrane region" description="Helical" evidence="1">
    <location>
        <begin position="12"/>
        <end position="31"/>
    </location>
</feature>
<keyword evidence="4" id="KW-1185">Reference proteome</keyword>
<comment type="caution">
    <text evidence="3">The sequence shown here is derived from an EMBL/GenBank/DDBJ whole genome shotgun (WGS) entry which is preliminary data.</text>
</comment>
<organism evidence="3 4">
    <name type="scientific">Hesseltinella vesiculosa</name>
    <dbReference type="NCBI Taxonomy" id="101127"/>
    <lineage>
        <taxon>Eukaryota</taxon>
        <taxon>Fungi</taxon>
        <taxon>Fungi incertae sedis</taxon>
        <taxon>Mucoromycota</taxon>
        <taxon>Mucoromycotina</taxon>
        <taxon>Mucoromycetes</taxon>
        <taxon>Mucorales</taxon>
        <taxon>Cunninghamellaceae</taxon>
        <taxon>Hesseltinella</taxon>
    </lineage>
</organism>
<feature type="domain" description="DUF1279" evidence="2">
    <location>
        <begin position="1"/>
        <end position="97"/>
    </location>
</feature>
<keyword evidence="1" id="KW-0472">Membrane</keyword>
<evidence type="ECO:0000259" key="2">
    <source>
        <dbReference type="Pfam" id="PF06916"/>
    </source>
</evidence>
<evidence type="ECO:0000313" key="4">
    <source>
        <dbReference type="Proteomes" id="UP000242146"/>
    </source>
</evidence>
<reference evidence="3 4" key="1">
    <citation type="submission" date="2016-07" db="EMBL/GenBank/DDBJ databases">
        <title>Pervasive Adenine N6-methylation of Active Genes in Fungi.</title>
        <authorList>
            <consortium name="DOE Joint Genome Institute"/>
            <person name="Mondo S.J."/>
            <person name="Dannebaum R.O."/>
            <person name="Kuo R.C."/>
            <person name="Labutti K."/>
            <person name="Haridas S."/>
            <person name="Kuo A."/>
            <person name="Salamov A."/>
            <person name="Ahrendt S.R."/>
            <person name="Lipzen A."/>
            <person name="Sullivan W."/>
            <person name="Andreopoulos W.B."/>
            <person name="Clum A."/>
            <person name="Lindquist E."/>
            <person name="Daum C."/>
            <person name="Ramamoorthy G.K."/>
            <person name="Gryganskyi A."/>
            <person name="Culley D."/>
            <person name="Magnuson J.K."/>
            <person name="James T.Y."/>
            <person name="O'Malley M.A."/>
            <person name="Stajich J.E."/>
            <person name="Spatafora J.W."/>
            <person name="Visel A."/>
            <person name="Grigoriev I.V."/>
        </authorList>
    </citation>
    <scope>NUCLEOTIDE SEQUENCE [LARGE SCALE GENOMIC DNA]</scope>
    <source>
        <strain evidence="3 4">NRRL 3301</strain>
    </source>
</reference>
<dbReference type="EMBL" id="MCGT01000037">
    <property type="protein sequence ID" value="ORX46481.1"/>
    <property type="molecule type" value="Genomic_DNA"/>
</dbReference>
<proteinExistence type="predicted"/>
<keyword evidence="1" id="KW-0812">Transmembrane</keyword>
<name>A0A1X2G6L5_9FUNG</name>
<gene>
    <name evidence="3" type="ORF">DM01DRAFT_1293676</name>
</gene>
<dbReference type="OrthoDB" id="426386at2759"/>
<dbReference type="AlphaFoldDB" id="A0A1X2G6L5"/>
<dbReference type="PANTHER" id="PTHR21377">
    <property type="entry name" value="PROTEIN FAM210B, MITOCHONDRIAL"/>
    <property type="match status" value="1"/>
</dbReference>
<dbReference type="STRING" id="101127.A0A1X2G6L5"/>
<dbReference type="InterPro" id="IPR009688">
    <property type="entry name" value="FAM210A/B-like_dom"/>
</dbReference>
<dbReference type="GO" id="GO:0005739">
    <property type="term" value="C:mitochondrion"/>
    <property type="evidence" value="ECO:0007669"/>
    <property type="project" value="TreeGrafter"/>
</dbReference>
<accession>A0A1X2G6L5</accession>
<evidence type="ECO:0000313" key="3">
    <source>
        <dbReference type="EMBL" id="ORX46481.1"/>
    </source>
</evidence>